<dbReference type="KEGG" id="csph:CSPHI_03495"/>
<keyword evidence="2" id="KW-1185">Reference proteome</keyword>
<protein>
    <submittedName>
        <fullName evidence="1">Uncharacterized protein</fullName>
    </submittedName>
</protein>
<evidence type="ECO:0000313" key="1">
    <source>
        <dbReference type="EMBL" id="APT90285.1"/>
    </source>
</evidence>
<accession>A0A1L7CWM9</accession>
<dbReference type="Proteomes" id="UP000185469">
    <property type="component" value="Chromosome"/>
</dbReference>
<evidence type="ECO:0000313" key="2">
    <source>
        <dbReference type="Proteomes" id="UP000185469"/>
    </source>
</evidence>
<dbReference type="EMBL" id="CP009248">
    <property type="protein sequence ID" value="APT90285.1"/>
    <property type="molecule type" value="Genomic_DNA"/>
</dbReference>
<reference evidence="1 2" key="1">
    <citation type="submission" date="2014-08" db="EMBL/GenBank/DDBJ databases">
        <title>Complete genome sequence of Corynebacterium sphenisci CECT 5990(T) (=DSM 44792(T)), isolated from healthy wild penguins.</title>
        <authorList>
            <person name="Ruckert C."/>
            <person name="Albersmeier A."/>
            <person name="Winkler A."/>
            <person name="Kalinowski J."/>
        </authorList>
    </citation>
    <scope>NUCLEOTIDE SEQUENCE [LARGE SCALE GENOMIC DNA]</scope>
    <source>
        <strain evidence="1 2">DSM 44792</strain>
    </source>
</reference>
<gene>
    <name evidence="1" type="ORF">CSPHI_03495</name>
</gene>
<dbReference type="AlphaFoldDB" id="A0A1L7CWM9"/>
<proteinExistence type="predicted"/>
<organism evidence="1 2">
    <name type="scientific">Corynebacterium sphenisci DSM 44792</name>
    <dbReference type="NCBI Taxonomy" id="1437874"/>
    <lineage>
        <taxon>Bacteria</taxon>
        <taxon>Bacillati</taxon>
        <taxon>Actinomycetota</taxon>
        <taxon>Actinomycetes</taxon>
        <taxon>Mycobacteriales</taxon>
        <taxon>Corynebacteriaceae</taxon>
        <taxon>Corynebacterium</taxon>
    </lineage>
</organism>
<sequence length="76" mass="8122">MPMMGPNRHSAAGAVPGALRECRDSRGRVHVLDCSGMDAEALGIVGDPDTLAVLMDSIRDVEKGRLVEFDSWAVGR</sequence>
<name>A0A1L7CWM9_9CORY</name>